<protein>
    <submittedName>
        <fullName evidence="3">Uncharacterized protein</fullName>
    </submittedName>
</protein>
<evidence type="ECO:0000256" key="1">
    <source>
        <dbReference type="SAM" id="MobiDB-lite"/>
    </source>
</evidence>
<feature type="transmembrane region" description="Helical" evidence="2">
    <location>
        <begin position="153"/>
        <end position="175"/>
    </location>
</feature>
<accession>A0A7W4UIH4</accession>
<dbReference type="EMBL" id="JACHVX010000005">
    <property type="protein sequence ID" value="MBB2924439.1"/>
    <property type="molecule type" value="Genomic_DNA"/>
</dbReference>
<dbReference type="AlphaFoldDB" id="A0A7W4UIH4"/>
<gene>
    <name evidence="3" type="ORF">FHR80_003372</name>
</gene>
<dbReference type="Proteomes" id="UP000518206">
    <property type="component" value="Unassembled WGS sequence"/>
</dbReference>
<dbReference type="InterPro" id="IPR036259">
    <property type="entry name" value="MFS_trans_sf"/>
</dbReference>
<keyword evidence="2" id="KW-0812">Transmembrane</keyword>
<feature type="transmembrane region" description="Helical" evidence="2">
    <location>
        <begin position="121"/>
        <end position="141"/>
    </location>
</feature>
<evidence type="ECO:0000313" key="3">
    <source>
        <dbReference type="EMBL" id="MBB2924439.1"/>
    </source>
</evidence>
<feature type="transmembrane region" description="Helical" evidence="2">
    <location>
        <begin position="92"/>
        <end position="114"/>
    </location>
</feature>
<evidence type="ECO:0000256" key="2">
    <source>
        <dbReference type="SAM" id="Phobius"/>
    </source>
</evidence>
<evidence type="ECO:0000313" key="4">
    <source>
        <dbReference type="Proteomes" id="UP000518206"/>
    </source>
</evidence>
<feature type="compositionally biased region" description="Basic and acidic residues" evidence="1">
    <location>
        <begin position="1"/>
        <end position="14"/>
    </location>
</feature>
<name>A0A7W4UIH4_9CELL</name>
<keyword evidence="2" id="KW-1133">Transmembrane helix</keyword>
<dbReference type="RefSeq" id="WP_183297237.1">
    <property type="nucleotide sequence ID" value="NZ_JACHVX010000005.1"/>
</dbReference>
<reference evidence="3 4" key="2">
    <citation type="submission" date="2020-08" db="EMBL/GenBank/DDBJ databases">
        <authorList>
            <person name="Partida-Martinez L."/>
            <person name="Huntemann M."/>
            <person name="Clum A."/>
            <person name="Wang J."/>
            <person name="Palaniappan K."/>
            <person name="Ritter S."/>
            <person name="Chen I.-M."/>
            <person name="Stamatis D."/>
            <person name="Reddy T."/>
            <person name="O'Malley R."/>
            <person name="Daum C."/>
            <person name="Shapiro N."/>
            <person name="Ivanova N."/>
            <person name="Kyrpides N."/>
            <person name="Woyke T."/>
        </authorList>
    </citation>
    <scope>NUCLEOTIDE SEQUENCE [LARGE SCALE GENOMIC DNA]</scope>
    <source>
        <strain evidence="3 4">RAS26</strain>
    </source>
</reference>
<proteinExistence type="predicted"/>
<dbReference type="SUPFAM" id="SSF103473">
    <property type="entry name" value="MFS general substrate transporter"/>
    <property type="match status" value="1"/>
</dbReference>
<keyword evidence="2" id="KW-0472">Membrane</keyword>
<feature type="region of interest" description="Disordered" evidence="1">
    <location>
        <begin position="1"/>
        <end position="53"/>
    </location>
</feature>
<comment type="caution">
    <text evidence="3">The sequence shown here is derived from an EMBL/GenBank/DDBJ whole genome shotgun (WGS) entry which is preliminary data.</text>
</comment>
<organism evidence="3 4">
    <name type="scientific">Cellulomonas cellasea</name>
    <dbReference type="NCBI Taxonomy" id="43670"/>
    <lineage>
        <taxon>Bacteria</taxon>
        <taxon>Bacillati</taxon>
        <taxon>Actinomycetota</taxon>
        <taxon>Actinomycetes</taxon>
        <taxon>Micrococcales</taxon>
        <taxon>Cellulomonadaceae</taxon>
        <taxon>Cellulomonas</taxon>
    </lineage>
</organism>
<sequence length="198" mass="20345">MPHPAEPDGSRRVAPEPGDDPTGERARSAASGGPVTDPVRAGRRTAGTPTSGGPRRLVRVPRVVLAVAGVVVLVWLTVPLELDGVVHWRRDAWLVVGAGALVTGIPGGLVEGALARWAHRAAVVVWLAVFGFFALWAPVLVSSRWVEGDGARLPTSGLGVAVLGWLLALGVEYGVARGVLALTARASGTRATAARGAA</sequence>
<reference evidence="3 4" key="1">
    <citation type="submission" date="2020-08" db="EMBL/GenBank/DDBJ databases">
        <title>The Agave Microbiome: Exploring the role of microbial communities in plant adaptations to desert environments.</title>
        <authorList>
            <person name="Partida-Martinez L.P."/>
        </authorList>
    </citation>
    <scope>NUCLEOTIDE SEQUENCE [LARGE SCALE GENOMIC DNA]</scope>
    <source>
        <strain evidence="3 4">RAS26</strain>
    </source>
</reference>
<feature type="transmembrane region" description="Helical" evidence="2">
    <location>
        <begin position="63"/>
        <end position="80"/>
    </location>
</feature>